<evidence type="ECO:0000256" key="7">
    <source>
        <dbReference type="PROSITE-ProRule" id="PRU00703"/>
    </source>
</evidence>
<dbReference type="SUPFAM" id="SSF53697">
    <property type="entry name" value="SIS domain"/>
    <property type="match status" value="1"/>
</dbReference>
<feature type="compositionally biased region" description="Basic and acidic residues" evidence="8">
    <location>
        <begin position="1"/>
        <end position="12"/>
    </location>
</feature>
<protein>
    <submittedName>
        <fullName evidence="11">Arabinose-5-phosphate isomerase KpsF/GutQ</fullName>
    </submittedName>
</protein>
<evidence type="ECO:0000259" key="10">
    <source>
        <dbReference type="PROSITE" id="PS51464"/>
    </source>
</evidence>
<keyword evidence="12" id="KW-1185">Reference proteome</keyword>
<dbReference type="GO" id="GO:1901135">
    <property type="term" value="P:carbohydrate derivative metabolic process"/>
    <property type="evidence" value="ECO:0007669"/>
    <property type="project" value="InterPro"/>
</dbReference>
<dbReference type="InterPro" id="IPR050986">
    <property type="entry name" value="GutQ/KpsF_isomerases"/>
</dbReference>
<proteinExistence type="inferred from homology"/>
<evidence type="ECO:0000256" key="5">
    <source>
        <dbReference type="PIRSR" id="PIRSR004692-2"/>
    </source>
</evidence>
<dbReference type="GO" id="GO:0097367">
    <property type="term" value="F:carbohydrate derivative binding"/>
    <property type="evidence" value="ECO:0007669"/>
    <property type="project" value="InterPro"/>
</dbReference>
<dbReference type="Gene3D" id="3.40.50.10490">
    <property type="entry name" value="Glucose-6-phosphate isomerase like protein, domain 1"/>
    <property type="match status" value="1"/>
</dbReference>
<feature type="domain" description="CBS" evidence="9">
    <location>
        <begin position="238"/>
        <end position="296"/>
    </location>
</feature>
<dbReference type="CDD" id="cd04604">
    <property type="entry name" value="CBS_pair_SIS_assoc"/>
    <property type="match status" value="1"/>
</dbReference>
<keyword evidence="5" id="KW-0862">Zinc</keyword>
<dbReference type="InterPro" id="IPR046342">
    <property type="entry name" value="CBS_dom_sf"/>
</dbReference>
<dbReference type="PIRSF" id="PIRSF004692">
    <property type="entry name" value="KdsD_KpsF"/>
    <property type="match status" value="1"/>
</dbReference>
<reference evidence="12" key="1">
    <citation type="journal article" date="2014" name="FEMS Microbiol. Lett.">
        <title>Draft Genomic DNA Sequence of the Facultatively Methylotrophic Bacterium Acidomonas methanolica type strain MB58.</title>
        <authorList>
            <person name="Higashiura N."/>
            <person name="Hadano H."/>
            <person name="Hirakawa H."/>
            <person name="Matsutani M."/>
            <person name="Takabe S."/>
            <person name="Matsushita K."/>
            <person name="Azuma Y."/>
        </authorList>
    </citation>
    <scope>NUCLEOTIDE SEQUENCE [LARGE SCALE GENOMIC DNA]</scope>
    <source>
        <strain evidence="12">MB58</strain>
    </source>
</reference>
<evidence type="ECO:0000256" key="8">
    <source>
        <dbReference type="SAM" id="MobiDB-lite"/>
    </source>
</evidence>
<dbReference type="GO" id="GO:0046872">
    <property type="term" value="F:metal ion binding"/>
    <property type="evidence" value="ECO:0007669"/>
    <property type="project" value="UniProtKB-KW"/>
</dbReference>
<dbReference type="Gene3D" id="3.10.580.10">
    <property type="entry name" value="CBS-domain"/>
    <property type="match status" value="1"/>
</dbReference>
<keyword evidence="3 7" id="KW-0129">CBS domain</keyword>
<dbReference type="InterPro" id="IPR046348">
    <property type="entry name" value="SIS_dom_sf"/>
</dbReference>
<comment type="caution">
    <text evidence="11">The sequence shown here is derived from an EMBL/GenBank/DDBJ whole genome shotgun (WGS) entry which is preliminary data.</text>
</comment>
<comment type="similarity">
    <text evidence="1 4">Belongs to the SIS family. GutQ/KpsF subfamily.</text>
</comment>
<sequence length="357" mass="37290">MIDRTVIKRDDTGMTELTPPASCPSSGPTPHAAGILASAARALAAERHGLGALTEALAEKTPLGHAFVAVVERVLHCRGRVILTGIGKSGHVARKIQATLASTGTPSLYIHPAEAAHGDLGMIGPDDVLIVLSHSGETSELVALLEYAARHDLAVIGLTAAPESTLARASRITLVLPRAPEACPMGLAPTTSTLMQMALGDALAVALLEQRGFTANDFGIFHPGGRLGQLLRPVHTLMHAGDAMPLGGLATPLSSVILEMTRKAFGCMGVVDEAGRMVGLISDGDLRPALHRDLATTRADAVMNPHPLTIGPDMLAQEALRVMNARPRPVTSLFVLDESGRPLGILHIHDLLRAGVT</sequence>
<evidence type="ECO:0000259" key="9">
    <source>
        <dbReference type="PROSITE" id="PS51371"/>
    </source>
</evidence>
<dbReference type="Pfam" id="PF00571">
    <property type="entry name" value="CBS"/>
    <property type="match status" value="2"/>
</dbReference>
<organism evidence="11 12">
    <name type="scientific">Acidomonas methanolica NBRC 104435</name>
    <dbReference type="NCBI Taxonomy" id="1231351"/>
    <lineage>
        <taxon>Bacteria</taxon>
        <taxon>Pseudomonadati</taxon>
        <taxon>Pseudomonadota</taxon>
        <taxon>Alphaproteobacteria</taxon>
        <taxon>Acetobacterales</taxon>
        <taxon>Acetobacteraceae</taxon>
        <taxon>Acidomonas</taxon>
    </lineage>
</organism>
<evidence type="ECO:0000256" key="2">
    <source>
        <dbReference type="ARBA" id="ARBA00022737"/>
    </source>
</evidence>
<reference evidence="11 12" key="2">
    <citation type="journal article" date="2014" name="FEMS Microbiol. Lett.">
        <title>Draft genomic DNA sequence of the facultatively methylotrophic bacterium Acidomonas methanolica type strain MB58.</title>
        <authorList>
            <person name="Higashiura N."/>
            <person name="Hadano H."/>
            <person name="Hirakawa H."/>
            <person name="Matsutani M."/>
            <person name="Takabe S."/>
            <person name="Matsushita K."/>
            <person name="Azuma Y."/>
        </authorList>
    </citation>
    <scope>NUCLEOTIDE SEQUENCE [LARGE SCALE GENOMIC DNA]</scope>
    <source>
        <strain evidence="11 12">MB58</strain>
    </source>
</reference>
<feature type="site" description="Catalytically relevant" evidence="6">
    <location>
        <position position="222"/>
    </location>
</feature>
<gene>
    <name evidence="11" type="ORF">Amme_002_004</name>
</gene>
<dbReference type="Proteomes" id="UP000019760">
    <property type="component" value="Unassembled WGS sequence"/>
</dbReference>
<dbReference type="InterPro" id="IPR001347">
    <property type="entry name" value="SIS_dom"/>
</dbReference>
<dbReference type="Pfam" id="PF01380">
    <property type="entry name" value="SIS"/>
    <property type="match status" value="1"/>
</dbReference>
<dbReference type="NCBIfam" id="TIGR00393">
    <property type="entry name" value="kpsF"/>
    <property type="match status" value="1"/>
</dbReference>
<feature type="site" description="Catalytically relevant" evidence="6">
    <location>
        <position position="88"/>
    </location>
</feature>
<feature type="binding site" evidence="5">
    <location>
        <position position="111"/>
    </location>
    <ligand>
        <name>Zn(2+)</name>
        <dbReference type="ChEBI" id="CHEBI:29105"/>
    </ligand>
</feature>
<dbReference type="GO" id="GO:0005975">
    <property type="term" value="P:carbohydrate metabolic process"/>
    <property type="evidence" value="ECO:0007669"/>
    <property type="project" value="InterPro"/>
</dbReference>
<evidence type="ECO:0000256" key="6">
    <source>
        <dbReference type="PIRSR" id="PIRSR004692-3"/>
    </source>
</evidence>
<dbReference type="CDD" id="cd05014">
    <property type="entry name" value="SIS_Kpsf"/>
    <property type="match status" value="1"/>
</dbReference>
<keyword evidence="5" id="KW-0479">Metal-binding</keyword>
<feature type="domain" description="CBS" evidence="9">
    <location>
        <begin position="303"/>
        <end position="357"/>
    </location>
</feature>
<feature type="region of interest" description="Disordered" evidence="8">
    <location>
        <begin position="1"/>
        <end position="30"/>
    </location>
</feature>
<accession>A0A023D162</accession>
<feature type="site" description="Catalytically relevant" evidence="6">
    <location>
        <position position="140"/>
    </location>
</feature>
<dbReference type="EMBL" id="BAND01000002">
    <property type="protein sequence ID" value="GAJ27561.1"/>
    <property type="molecule type" value="Genomic_DNA"/>
</dbReference>
<dbReference type="FunFam" id="3.40.50.10490:FF:000011">
    <property type="entry name" value="Arabinose 5-phosphate isomerase"/>
    <property type="match status" value="1"/>
</dbReference>
<name>A0A023D162_ACIMT</name>
<dbReference type="InterPro" id="IPR035474">
    <property type="entry name" value="SIS_Kpsf"/>
</dbReference>
<evidence type="ECO:0000256" key="1">
    <source>
        <dbReference type="ARBA" id="ARBA00008165"/>
    </source>
</evidence>
<dbReference type="AlphaFoldDB" id="A0A023D162"/>
<dbReference type="PANTHER" id="PTHR42745:SF1">
    <property type="entry name" value="ARABINOSE 5-PHOSPHATE ISOMERASE KDSD"/>
    <property type="match status" value="1"/>
</dbReference>
<dbReference type="PROSITE" id="PS51371">
    <property type="entry name" value="CBS"/>
    <property type="match status" value="2"/>
</dbReference>
<evidence type="ECO:0000313" key="11">
    <source>
        <dbReference type="EMBL" id="GAJ27561.1"/>
    </source>
</evidence>
<evidence type="ECO:0000256" key="3">
    <source>
        <dbReference type="ARBA" id="ARBA00023122"/>
    </source>
</evidence>
<keyword evidence="11" id="KW-0413">Isomerase</keyword>
<dbReference type="InterPro" id="IPR004800">
    <property type="entry name" value="KdsD/KpsF-type"/>
</dbReference>
<dbReference type="PANTHER" id="PTHR42745">
    <property type="match status" value="1"/>
</dbReference>
<evidence type="ECO:0000256" key="4">
    <source>
        <dbReference type="PIRNR" id="PIRNR004692"/>
    </source>
</evidence>
<dbReference type="InterPro" id="IPR000644">
    <property type="entry name" value="CBS_dom"/>
</dbReference>
<keyword evidence="2" id="KW-0677">Repeat</keyword>
<feature type="site" description="Catalytically relevant" evidence="6">
    <location>
        <position position="181"/>
    </location>
</feature>
<dbReference type="GO" id="GO:0019146">
    <property type="term" value="F:arabinose-5-phosphate isomerase activity"/>
    <property type="evidence" value="ECO:0007669"/>
    <property type="project" value="UniProtKB-ARBA"/>
</dbReference>
<evidence type="ECO:0000313" key="12">
    <source>
        <dbReference type="Proteomes" id="UP000019760"/>
    </source>
</evidence>
<dbReference type="PROSITE" id="PS51464">
    <property type="entry name" value="SIS"/>
    <property type="match status" value="1"/>
</dbReference>
<feature type="domain" description="SIS" evidence="10">
    <location>
        <begin position="70"/>
        <end position="213"/>
    </location>
</feature>